<keyword evidence="2" id="KW-1133">Transmembrane helix</keyword>
<proteinExistence type="predicted"/>
<feature type="region of interest" description="Disordered" evidence="1">
    <location>
        <begin position="1"/>
        <end position="53"/>
    </location>
</feature>
<keyword evidence="5" id="KW-1185">Reference proteome</keyword>
<dbReference type="InterPro" id="IPR000620">
    <property type="entry name" value="EamA_dom"/>
</dbReference>
<feature type="transmembrane region" description="Helical" evidence="2">
    <location>
        <begin position="63"/>
        <end position="83"/>
    </location>
</feature>
<keyword evidence="2" id="KW-0472">Membrane</keyword>
<comment type="caution">
    <text evidence="4">The sequence shown here is derived from an EMBL/GenBank/DDBJ whole genome shotgun (WGS) entry which is preliminary data.</text>
</comment>
<feature type="transmembrane region" description="Helical" evidence="2">
    <location>
        <begin position="151"/>
        <end position="170"/>
    </location>
</feature>
<dbReference type="EMBL" id="MRZV01000047">
    <property type="protein sequence ID" value="PIK60784.1"/>
    <property type="molecule type" value="Genomic_DNA"/>
</dbReference>
<dbReference type="InterPro" id="IPR037185">
    <property type="entry name" value="EmrE-like"/>
</dbReference>
<evidence type="ECO:0000256" key="2">
    <source>
        <dbReference type="SAM" id="Phobius"/>
    </source>
</evidence>
<protein>
    <recommendedName>
        <fullName evidence="3">EamA domain-containing protein</fullName>
    </recommendedName>
</protein>
<dbReference type="AlphaFoldDB" id="A0A2G8LKL1"/>
<reference evidence="4 5" key="1">
    <citation type="journal article" date="2017" name="PLoS Biol.">
        <title>The sea cucumber genome provides insights into morphological evolution and visceral regeneration.</title>
        <authorList>
            <person name="Zhang X."/>
            <person name="Sun L."/>
            <person name="Yuan J."/>
            <person name="Sun Y."/>
            <person name="Gao Y."/>
            <person name="Zhang L."/>
            <person name="Li S."/>
            <person name="Dai H."/>
            <person name="Hamel J.F."/>
            <person name="Liu C."/>
            <person name="Yu Y."/>
            <person name="Liu S."/>
            <person name="Lin W."/>
            <person name="Guo K."/>
            <person name="Jin S."/>
            <person name="Xu P."/>
            <person name="Storey K.B."/>
            <person name="Huan P."/>
            <person name="Zhang T."/>
            <person name="Zhou Y."/>
            <person name="Zhang J."/>
            <person name="Lin C."/>
            <person name="Li X."/>
            <person name="Xing L."/>
            <person name="Huo D."/>
            <person name="Sun M."/>
            <person name="Wang L."/>
            <person name="Mercier A."/>
            <person name="Li F."/>
            <person name="Yang H."/>
            <person name="Xiang J."/>
        </authorList>
    </citation>
    <scope>NUCLEOTIDE SEQUENCE [LARGE SCALE GENOMIC DNA]</scope>
    <source>
        <strain evidence="4">Shaxun</strain>
        <tissue evidence="4">Muscle</tissue>
    </source>
</reference>
<evidence type="ECO:0000256" key="1">
    <source>
        <dbReference type="SAM" id="MobiDB-lite"/>
    </source>
</evidence>
<evidence type="ECO:0000313" key="5">
    <source>
        <dbReference type="Proteomes" id="UP000230750"/>
    </source>
</evidence>
<evidence type="ECO:0000259" key="3">
    <source>
        <dbReference type="Pfam" id="PF00892"/>
    </source>
</evidence>
<organism evidence="4 5">
    <name type="scientific">Stichopus japonicus</name>
    <name type="common">Sea cucumber</name>
    <dbReference type="NCBI Taxonomy" id="307972"/>
    <lineage>
        <taxon>Eukaryota</taxon>
        <taxon>Metazoa</taxon>
        <taxon>Echinodermata</taxon>
        <taxon>Eleutherozoa</taxon>
        <taxon>Echinozoa</taxon>
        <taxon>Holothuroidea</taxon>
        <taxon>Aspidochirotacea</taxon>
        <taxon>Aspidochirotida</taxon>
        <taxon>Stichopodidae</taxon>
        <taxon>Apostichopus</taxon>
    </lineage>
</organism>
<feature type="transmembrane region" description="Helical" evidence="2">
    <location>
        <begin position="123"/>
        <end position="145"/>
    </location>
</feature>
<name>A0A2G8LKL1_STIJA</name>
<sequence>MAAKESVDKPDMRKSLPEANTGLVRDMNQMDKEQITPASRSDEKKPISQKTAPWQHISDRKGLIFAIFCGISSCGQFIFVSLAELDDNFTPFQCIFFRNILFLFVMPLVSWERSNTYGPYDAFLCILLGCGSNFAAIFLYTAFLYADIGNVSAVALNTPIPSAILAYLLLREKISVFSSVSFS</sequence>
<gene>
    <name evidence="4" type="ORF">BSL78_02264</name>
</gene>
<feature type="domain" description="EamA" evidence="3">
    <location>
        <begin position="61"/>
        <end position="178"/>
    </location>
</feature>
<keyword evidence="2" id="KW-0812">Transmembrane</keyword>
<feature type="compositionally biased region" description="Basic and acidic residues" evidence="1">
    <location>
        <begin position="28"/>
        <end position="46"/>
    </location>
</feature>
<feature type="transmembrane region" description="Helical" evidence="2">
    <location>
        <begin position="89"/>
        <end position="111"/>
    </location>
</feature>
<feature type="compositionally biased region" description="Basic and acidic residues" evidence="1">
    <location>
        <begin position="1"/>
        <end position="16"/>
    </location>
</feature>
<accession>A0A2G8LKL1</accession>
<dbReference type="SUPFAM" id="SSF103481">
    <property type="entry name" value="Multidrug resistance efflux transporter EmrE"/>
    <property type="match status" value="1"/>
</dbReference>
<dbReference type="Proteomes" id="UP000230750">
    <property type="component" value="Unassembled WGS sequence"/>
</dbReference>
<dbReference type="GO" id="GO:0016020">
    <property type="term" value="C:membrane"/>
    <property type="evidence" value="ECO:0007669"/>
    <property type="project" value="InterPro"/>
</dbReference>
<evidence type="ECO:0000313" key="4">
    <source>
        <dbReference type="EMBL" id="PIK60784.1"/>
    </source>
</evidence>
<dbReference type="Pfam" id="PF00892">
    <property type="entry name" value="EamA"/>
    <property type="match status" value="1"/>
</dbReference>